<dbReference type="Gene3D" id="3.40.50.2000">
    <property type="entry name" value="Glycogen Phosphorylase B"/>
    <property type="match status" value="2"/>
</dbReference>
<dbReference type="PANTHER" id="PTHR30160">
    <property type="entry name" value="TETRAACYLDISACCHARIDE 4'-KINASE-RELATED"/>
    <property type="match status" value="1"/>
</dbReference>
<dbReference type="GO" id="GO:0009244">
    <property type="term" value="P:lipopolysaccharide core region biosynthetic process"/>
    <property type="evidence" value="ECO:0007669"/>
    <property type="project" value="TreeGrafter"/>
</dbReference>
<dbReference type="SUPFAM" id="SSF53756">
    <property type="entry name" value="UDP-Glycosyltransferase/glycogen phosphorylase"/>
    <property type="match status" value="1"/>
</dbReference>
<evidence type="ECO:0000313" key="4">
    <source>
        <dbReference type="Proteomes" id="UP000256661"/>
    </source>
</evidence>
<reference evidence="3 4" key="1">
    <citation type="submission" date="2018-08" db="EMBL/GenBank/DDBJ databases">
        <title>Sequencing the genomes of 1000 actinobacteria strains.</title>
        <authorList>
            <person name="Klenk H.-P."/>
        </authorList>
    </citation>
    <scope>NUCLEOTIDE SEQUENCE [LARGE SCALE GENOMIC DNA]</scope>
    <source>
        <strain evidence="3 4">DSM 43927</strain>
    </source>
</reference>
<keyword evidence="4" id="KW-1185">Reference proteome</keyword>
<keyword evidence="2 3" id="KW-0808">Transferase</keyword>
<dbReference type="CDD" id="cd03789">
    <property type="entry name" value="GT9_LPS_heptosyltransferase"/>
    <property type="match status" value="1"/>
</dbReference>
<name>A0A3D9SZ06_9ACTN</name>
<dbReference type="EMBL" id="QTTT01000001">
    <property type="protein sequence ID" value="REF01079.1"/>
    <property type="molecule type" value="Genomic_DNA"/>
</dbReference>
<keyword evidence="1" id="KW-0328">Glycosyltransferase</keyword>
<dbReference type="AlphaFoldDB" id="A0A3D9SZ06"/>
<evidence type="ECO:0000256" key="2">
    <source>
        <dbReference type="ARBA" id="ARBA00022679"/>
    </source>
</evidence>
<comment type="caution">
    <text evidence="3">The sequence shown here is derived from an EMBL/GenBank/DDBJ whole genome shotgun (WGS) entry which is preliminary data.</text>
</comment>
<dbReference type="GO" id="GO:0005829">
    <property type="term" value="C:cytosol"/>
    <property type="evidence" value="ECO:0007669"/>
    <property type="project" value="TreeGrafter"/>
</dbReference>
<gene>
    <name evidence="3" type="ORF">DFJ69_6678</name>
</gene>
<organism evidence="3 4">
    <name type="scientific">Thermomonospora umbrina</name>
    <dbReference type="NCBI Taxonomy" id="111806"/>
    <lineage>
        <taxon>Bacteria</taxon>
        <taxon>Bacillati</taxon>
        <taxon>Actinomycetota</taxon>
        <taxon>Actinomycetes</taxon>
        <taxon>Streptosporangiales</taxon>
        <taxon>Thermomonosporaceae</taxon>
        <taxon>Thermomonospora</taxon>
    </lineage>
</organism>
<dbReference type="InterPro" id="IPR051199">
    <property type="entry name" value="LPS_LOS_Heptosyltrfase"/>
</dbReference>
<evidence type="ECO:0000313" key="3">
    <source>
        <dbReference type="EMBL" id="REF01079.1"/>
    </source>
</evidence>
<proteinExistence type="predicted"/>
<sequence length="309" mass="32607">MTRPAVLVLRALGLGDFLTGVPAYRALRAAHPDHEMVLAAPPVLAPVVELCGAFDRLSPTGELEPVDWPGPSPDVGVDLHGNGPASHDLVTATGARRLLMYGDGGPAWDDDEHEVHRWCRLLEWWGLPTDPTALRLSPPVVPAPVDDAVIVHPGAAAGSRRWPPGRFAAVAERLASAGERVVLTGTPRERPLAEEVAARAGLPAASVLAGRTGLAELAALVSRARLVVSNDTGVAHLGFAYARPSVTLYGPVSPALWGPPRGVRRHVVLWHGDGGRPGDAWGSAPDPRLLDITVEEVMDASRAALRQPT</sequence>
<evidence type="ECO:0000256" key="1">
    <source>
        <dbReference type="ARBA" id="ARBA00022676"/>
    </source>
</evidence>
<protein>
    <submittedName>
        <fullName evidence="3">ADP-heptose:LPS heptosyltransferase</fullName>
    </submittedName>
</protein>
<dbReference type="RefSeq" id="WP_116026163.1">
    <property type="nucleotide sequence ID" value="NZ_QTTT01000001.1"/>
</dbReference>
<dbReference type="InterPro" id="IPR002201">
    <property type="entry name" value="Glyco_trans_9"/>
</dbReference>
<dbReference type="PANTHER" id="PTHR30160:SF1">
    <property type="entry name" value="LIPOPOLYSACCHARIDE 1,2-N-ACETYLGLUCOSAMINETRANSFERASE-RELATED"/>
    <property type="match status" value="1"/>
</dbReference>
<dbReference type="OrthoDB" id="9807356at2"/>
<accession>A0A3D9SZ06</accession>
<dbReference type="GO" id="GO:0008713">
    <property type="term" value="F:ADP-heptose-lipopolysaccharide heptosyltransferase activity"/>
    <property type="evidence" value="ECO:0007669"/>
    <property type="project" value="TreeGrafter"/>
</dbReference>
<dbReference type="Pfam" id="PF01075">
    <property type="entry name" value="Glyco_transf_9"/>
    <property type="match status" value="1"/>
</dbReference>
<dbReference type="Proteomes" id="UP000256661">
    <property type="component" value="Unassembled WGS sequence"/>
</dbReference>